<dbReference type="AlphaFoldDB" id="A0AAU9K359"/>
<comment type="caution">
    <text evidence="13">The sequence shown here is derived from an EMBL/GenBank/DDBJ whole genome shotgun (WGS) entry which is preliminary data.</text>
</comment>
<keyword evidence="14" id="KW-1185">Reference proteome</keyword>
<feature type="domain" description="HTH myb-type" evidence="12">
    <location>
        <begin position="12"/>
        <end position="60"/>
    </location>
</feature>
<reference evidence="13" key="1">
    <citation type="submission" date="2021-09" db="EMBL/GenBank/DDBJ databases">
        <authorList>
            <consortium name="AG Swart"/>
            <person name="Singh M."/>
            <person name="Singh A."/>
            <person name="Seah K."/>
            <person name="Emmerich C."/>
        </authorList>
    </citation>
    <scope>NUCLEOTIDE SEQUENCE</scope>
    <source>
        <strain evidence="13">ATCC30299</strain>
    </source>
</reference>
<dbReference type="PROSITE" id="PS51293">
    <property type="entry name" value="SANT"/>
    <property type="match status" value="1"/>
</dbReference>
<dbReference type="GO" id="GO:0008237">
    <property type="term" value="F:metallopeptidase activity"/>
    <property type="evidence" value="ECO:0007669"/>
    <property type="project" value="UniProtKB-KW"/>
</dbReference>
<keyword evidence="1" id="KW-0645">Protease</keyword>
<dbReference type="PANTHER" id="PTHR12802">
    <property type="entry name" value="SWI/SNF COMPLEX-RELATED"/>
    <property type="match status" value="1"/>
</dbReference>
<dbReference type="EMBL" id="CAJZBQ010000057">
    <property type="protein sequence ID" value="CAG9333966.1"/>
    <property type="molecule type" value="Genomic_DNA"/>
</dbReference>
<protein>
    <submittedName>
        <fullName evidence="13">Uncharacterized protein</fullName>
    </submittedName>
</protein>
<evidence type="ECO:0000259" key="10">
    <source>
        <dbReference type="PROSITE" id="PS50090"/>
    </source>
</evidence>
<evidence type="ECO:0000256" key="5">
    <source>
        <dbReference type="ARBA" id="ARBA00023015"/>
    </source>
</evidence>
<feature type="domain" description="SANT" evidence="11">
    <location>
        <begin position="13"/>
        <end position="62"/>
    </location>
</feature>
<accession>A0AAU9K359</accession>
<evidence type="ECO:0000259" key="11">
    <source>
        <dbReference type="PROSITE" id="PS51293"/>
    </source>
</evidence>
<evidence type="ECO:0000256" key="4">
    <source>
        <dbReference type="ARBA" id="ARBA00022833"/>
    </source>
</evidence>
<dbReference type="PROSITE" id="PS50090">
    <property type="entry name" value="MYB_LIKE"/>
    <property type="match status" value="1"/>
</dbReference>
<dbReference type="GO" id="GO:0003677">
    <property type="term" value="F:DNA binding"/>
    <property type="evidence" value="ECO:0007669"/>
    <property type="project" value="UniProtKB-KW"/>
</dbReference>
<keyword evidence="7" id="KW-0238">DNA-binding</keyword>
<name>A0AAU9K359_9CILI</name>
<dbReference type="InterPro" id="IPR001005">
    <property type="entry name" value="SANT/Myb"/>
</dbReference>
<dbReference type="SMART" id="SM00717">
    <property type="entry name" value="SANT"/>
    <property type="match status" value="1"/>
</dbReference>
<dbReference type="InterPro" id="IPR017884">
    <property type="entry name" value="SANT_dom"/>
</dbReference>
<dbReference type="PROSITE" id="PS51294">
    <property type="entry name" value="HTH_MYB"/>
    <property type="match status" value="1"/>
</dbReference>
<keyword evidence="2" id="KW-0479">Metal-binding</keyword>
<dbReference type="FunFam" id="1.10.10.60:FF:000151">
    <property type="entry name" value="histone H2A deubiquitinase MYSM1 isoform X2"/>
    <property type="match status" value="1"/>
</dbReference>
<dbReference type="Gene3D" id="1.10.10.60">
    <property type="entry name" value="Homeodomain-like"/>
    <property type="match status" value="1"/>
</dbReference>
<dbReference type="SUPFAM" id="SSF46689">
    <property type="entry name" value="Homeodomain-like"/>
    <property type="match status" value="1"/>
</dbReference>
<evidence type="ECO:0000313" key="13">
    <source>
        <dbReference type="EMBL" id="CAG9333966.1"/>
    </source>
</evidence>
<feature type="domain" description="Myb-like" evidence="10">
    <location>
        <begin position="6"/>
        <end position="56"/>
    </location>
</feature>
<evidence type="ECO:0000256" key="1">
    <source>
        <dbReference type="ARBA" id="ARBA00022670"/>
    </source>
</evidence>
<dbReference type="GO" id="GO:0046872">
    <property type="term" value="F:metal ion binding"/>
    <property type="evidence" value="ECO:0007669"/>
    <property type="project" value="UniProtKB-KW"/>
</dbReference>
<evidence type="ECO:0000256" key="3">
    <source>
        <dbReference type="ARBA" id="ARBA00022801"/>
    </source>
</evidence>
<dbReference type="InterPro" id="IPR017930">
    <property type="entry name" value="Myb_dom"/>
</dbReference>
<keyword evidence="5" id="KW-0805">Transcription regulation</keyword>
<evidence type="ECO:0000256" key="9">
    <source>
        <dbReference type="ARBA" id="ARBA00023242"/>
    </source>
</evidence>
<dbReference type="GO" id="GO:0006508">
    <property type="term" value="P:proteolysis"/>
    <property type="evidence" value="ECO:0007669"/>
    <property type="project" value="UniProtKB-KW"/>
</dbReference>
<dbReference type="InterPro" id="IPR006447">
    <property type="entry name" value="Myb_dom_plants"/>
</dbReference>
<dbReference type="NCBIfam" id="TIGR01557">
    <property type="entry name" value="myb_SHAQKYF"/>
    <property type="match status" value="1"/>
</dbReference>
<keyword evidence="4" id="KW-0862">Zinc</keyword>
<keyword evidence="6" id="KW-0482">Metalloprotease</keyword>
<sequence>MSESSDSSGPQGRWTKEENRRFVEALNLYGKDWRKILEHVETRSMVQIRSHAQKYFLKLEKKKKKREDEALLPIPQDIRGYDLLAIKDKLDQALFQLQSAHLAQAFRADLNELHQQLINAIPPEVNEGETLPPANGHWCPRRPFCNSNLWFHMEKEVFILIY</sequence>
<gene>
    <name evidence="13" type="ORF">BSTOLATCC_MIC59773</name>
</gene>
<evidence type="ECO:0000259" key="12">
    <source>
        <dbReference type="PROSITE" id="PS51294"/>
    </source>
</evidence>
<dbReference type="InterPro" id="IPR009057">
    <property type="entry name" value="Homeodomain-like_sf"/>
</dbReference>
<organism evidence="13 14">
    <name type="scientific">Blepharisma stoltei</name>
    <dbReference type="NCBI Taxonomy" id="1481888"/>
    <lineage>
        <taxon>Eukaryota</taxon>
        <taxon>Sar</taxon>
        <taxon>Alveolata</taxon>
        <taxon>Ciliophora</taxon>
        <taxon>Postciliodesmatophora</taxon>
        <taxon>Heterotrichea</taxon>
        <taxon>Heterotrichida</taxon>
        <taxon>Blepharismidae</taxon>
        <taxon>Blepharisma</taxon>
    </lineage>
</organism>
<dbReference type="CDD" id="cd00167">
    <property type="entry name" value="SANT"/>
    <property type="match status" value="1"/>
</dbReference>
<keyword evidence="8" id="KW-0804">Transcription</keyword>
<evidence type="ECO:0000256" key="7">
    <source>
        <dbReference type="ARBA" id="ARBA00023125"/>
    </source>
</evidence>
<evidence type="ECO:0000256" key="6">
    <source>
        <dbReference type="ARBA" id="ARBA00023049"/>
    </source>
</evidence>
<keyword evidence="9" id="KW-0539">Nucleus</keyword>
<evidence type="ECO:0000256" key="2">
    <source>
        <dbReference type="ARBA" id="ARBA00022723"/>
    </source>
</evidence>
<keyword evidence="3" id="KW-0378">Hydrolase</keyword>
<evidence type="ECO:0000313" key="14">
    <source>
        <dbReference type="Proteomes" id="UP001162131"/>
    </source>
</evidence>
<proteinExistence type="predicted"/>
<evidence type="ECO:0000256" key="8">
    <source>
        <dbReference type="ARBA" id="ARBA00023163"/>
    </source>
</evidence>
<dbReference type="Pfam" id="PF00249">
    <property type="entry name" value="Myb_DNA-binding"/>
    <property type="match status" value="1"/>
</dbReference>
<dbReference type="Proteomes" id="UP001162131">
    <property type="component" value="Unassembled WGS sequence"/>
</dbReference>